<protein>
    <recommendedName>
        <fullName evidence="7">Queuine tRNA-ribosyltransferase</fullName>
        <ecNumber evidence="7">2.4.2.29</ecNumber>
    </recommendedName>
    <alternativeName>
        <fullName evidence="7">Guanine insertion enzyme</fullName>
    </alternativeName>
    <alternativeName>
        <fullName evidence="7">tRNA-guanine transglycosylase</fullName>
    </alternativeName>
</protein>
<feature type="binding site" evidence="7">
    <location>
        <position position="308"/>
    </location>
    <ligand>
        <name>Zn(2+)</name>
        <dbReference type="ChEBI" id="CHEBI:29105"/>
    </ligand>
</feature>
<comment type="pathway">
    <text evidence="1 7">tRNA modification; tRNA-queuosine biosynthesis.</text>
</comment>
<keyword evidence="7" id="KW-0479">Metal-binding</keyword>
<evidence type="ECO:0000256" key="6">
    <source>
        <dbReference type="ARBA" id="ARBA00050112"/>
    </source>
</evidence>
<dbReference type="PANTHER" id="PTHR46499">
    <property type="entry name" value="QUEUINE TRNA-RIBOSYLTRANSFERASE"/>
    <property type="match status" value="1"/>
</dbReference>
<feature type="binding site" evidence="7">
    <location>
        <position position="218"/>
    </location>
    <ligand>
        <name>substrate</name>
    </ligand>
</feature>
<dbReference type="SUPFAM" id="SSF51713">
    <property type="entry name" value="tRNA-guanine transglycosylase"/>
    <property type="match status" value="1"/>
</dbReference>
<gene>
    <name evidence="7" type="primary">tgt</name>
    <name evidence="9" type="ORF">C4520_07330</name>
</gene>
<dbReference type="HAMAP" id="MF_00168">
    <property type="entry name" value="Q_tRNA_Tgt"/>
    <property type="match status" value="1"/>
</dbReference>
<feature type="active site" description="Proton acceptor" evidence="7">
    <location>
        <position position="95"/>
    </location>
</feature>
<feature type="binding site" evidence="7">
    <location>
        <position position="191"/>
    </location>
    <ligand>
        <name>substrate</name>
    </ligand>
</feature>
<reference evidence="9 10" key="1">
    <citation type="journal article" date="2017" name="ISME J.">
        <title>Energy and carbon metabolisms in a deep terrestrial subsurface fluid microbial community.</title>
        <authorList>
            <person name="Momper L."/>
            <person name="Jungbluth S.P."/>
            <person name="Lee M.D."/>
            <person name="Amend J.P."/>
        </authorList>
    </citation>
    <scope>NUCLEOTIDE SEQUENCE [LARGE SCALE GENOMIC DNA]</scope>
    <source>
        <strain evidence="9">SURF_5</strain>
    </source>
</reference>
<evidence type="ECO:0000259" key="8">
    <source>
        <dbReference type="Pfam" id="PF01702"/>
    </source>
</evidence>
<dbReference type="UniPathway" id="UPA00392"/>
<keyword evidence="4 7" id="KW-0819">tRNA processing</keyword>
<feature type="binding site" evidence="7">
    <location>
        <position position="149"/>
    </location>
    <ligand>
        <name>substrate</name>
    </ligand>
</feature>
<organism evidence="9 10">
    <name type="scientific">Abyssobacteria bacterium (strain SURF_5)</name>
    <dbReference type="NCBI Taxonomy" id="2093360"/>
    <lineage>
        <taxon>Bacteria</taxon>
        <taxon>Pseudomonadati</taxon>
        <taxon>Candidatus Hydrogenedentota</taxon>
        <taxon>Candidatus Abyssobacteria</taxon>
    </lineage>
</organism>
<feature type="binding site" evidence="7">
    <location>
        <position position="311"/>
    </location>
    <ligand>
        <name>Zn(2+)</name>
        <dbReference type="ChEBI" id="CHEBI:29105"/>
    </ligand>
</feature>
<evidence type="ECO:0000256" key="2">
    <source>
        <dbReference type="ARBA" id="ARBA00022676"/>
    </source>
</evidence>
<evidence type="ECO:0000313" key="10">
    <source>
        <dbReference type="Proteomes" id="UP000265882"/>
    </source>
</evidence>
<dbReference type="InterPro" id="IPR004803">
    <property type="entry name" value="TGT"/>
</dbReference>
<dbReference type="AlphaFoldDB" id="A0A3A4P0D8"/>
<feature type="binding site" evidence="7">
    <location>
        <begin position="95"/>
        <end position="99"/>
    </location>
    <ligand>
        <name>substrate</name>
    </ligand>
</feature>
<dbReference type="EMBL" id="QZKU01000053">
    <property type="protein sequence ID" value="RJP22830.1"/>
    <property type="molecule type" value="Genomic_DNA"/>
</dbReference>
<evidence type="ECO:0000256" key="7">
    <source>
        <dbReference type="HAMAP-Rule" id="MF_00168"/>
    </source>
</evidence>
<dbReference type="PANTHER" id="PTHR46499:SF1">
    <property type="entry name" value="QUEUINE TRNA-RIBOSYLTRANSFERASE"/>
    <property type="match status" value="1"/>
</dbReference>
<keyword evidence="7" id="KW-0862">Zinc</keyword>
<dbReference type="NCBIfam" id="TIGR00430">
    <property type="entry name" value="Q_tRNA_tgt"/>
    <property type="match status" value="1"/>
</dbReference>
<comment type="cofactor">
    <cofactor evidence="7">
        <name>Zn(2+)</name>
        <dbReference type="ChEBI" id="CHEBI:29105"/>
    </cofactor>
    <text evidence="7">Binds 1 zinc ion per subunit.</text>
</comment>
<dbReference type="GO" id="GO:0008479">
    <property type="term" value="F:tRNA-guanosine(34) queuine transglycosylase activity"/>
    <property type="evidence" value="ECO:0007669"/>
    <property type="project" value="UniProtKB-UniRule"/>
</dbReference>
<comment type="function">
    <text evidence="7">Catalyzes the base-exchange of a guanine (G) residue with the queuine precursor 7-aminomethyl-7-deazaguanine (PreQ1) at position 34 (anticodon wobble position) in tRNAs with GU(N) anticodons (tRNA-Asp, -Asn, -His and -Tyr). Catalysis occurs through a double-displacement mechanism. The nucleophile active site attacks the C1' of nucleotide 34 to detach the guanine base from the RNA, forming a covalent enzyme-RNA intermediate. The proton acceptor active site deprotonates the incoming PreQ1, allowing a nucleophilic attack on the C1' of the ribose to form the product. After dissociation, two additional enzymatic reactions on the tRNA convert PreQ1 to queuine (Q), resulting in the hypermodified nucleoside queuosine (7-(((4,5-cis-dihydroxy-2-cyclopenten-1-yl)amino)methyl)-7-deazaguanosine).</text>
</comment>
<dbReference type="InterPro" id="IPR036511">
    <property type="entry name" value="TGT-like_sf"/>
</dbReference>
<keyword evidence="2 7" id="KW-0328">Glycosyltransferase</keyword>
<feature type="active site" description="Nucleophile" evidence="7">
    <location>
        <position position="268"/>
    </location>
</feature>
<proteinExistence type="inferred from homology"/>
<dbReference type="Pfam" id="PF01702">
    <property type="entry name" value="TGT"/>
    <property type="match status" value="1"/>
</dbReference>
<dbReference type="FunFam" id="3.20.20.105:FF:000001">
    <property type="entry name" value="Queuine tRNA-ribosyltransferase"/>
    <property type="match status" value="1"/>
</dbReference>
<feature type="binding site" evidence="7">
    <location>
        <position position="337"/>
    </location>
    <ligand>
        <name>Zn(2+)</name>
        <dbReference type="ChEBI" id="CHEBI:29105"/>
    </ligand>
</feature>
<evidence type="ECO:0000313" key="9">
    <source>
        <dbReference type="EMBL" id="RJP22830.1"/>
    </source>
</evidence>
<evidence type="ECO:0000256" key="4">
    <source>
        <dbReference type="ARBA" id="ARBA00022694"/>
    </source>
</evidence>
<dbReference type="EC" id="2.4.2.29" evidence="7"/>
<dbReference type="InterPro" id="IPR002616">
    <property type="entry name" value="tRNA_ribo_trans-like"/>
</dbReference>
<comment type="caution">
    <text evidence="7">Lacks conserved residue(s) required for the propagation of feature annotation.</text>
</comment>
<feature type="binding site" evidence="7">
    <location>
        <position position="306"/>
    </location>
    <ligand>
        <name>Zn(2+)</name>
        <dbReference type="ChEBI" id="CHEBI:29105"/>
    </ligand>
</feature>
<dbReference type="InterPro" id="IPR050076">
    <property type="entry name" value="ArchSynthase1/Queuine_TRR"/>
</dbReference>
<dbReference type="GO" id="GO:0046872">
    <property type="term" value="F:metal ion binding"/>
    <property type="evidence" value="ECO:0007669"/>
    <property type="project" value="UniProtKB-KW"/>
</dbReference>
<sequence length="375" mass="42314">MKEDFAFQILKTDSRTRARAGRFITPHGAVDTPQFMPVGTQATVKTLTSEDLHLLGAQIILSNTYHLYLRPGHQIIQAAGGLHSFMNWPKPILTDSGGFQVFSLAELNKVTEDGVHFQSHIDGSRHFFTPELCMEIQNALGADIIMVFDECLPYPVEKDYARSSLQLTLQWAQRCKAAHNNRRQALFGIVQGATFHDLRIEAARRLVDMDFPGYAVGGLSVGETPQTMYEILDYTVEELPPQKPRYLMGSGPPADIFEAVERGIDMFDCVMPTRNARNASLMTSQGVVIVKNAEYASDFSPLDSECDCLTCRNYTRAYLRHLFKAGEITAMRLATLHNVRFMVTLLDNIRSAILSDSYSEFKRSFLEKYQRKVRP</sequence>
<comment type="catalytic activity">
    <reaction evidence="6 7">
        <text>7-aminomethyl-7-carbaguanine + guanosine(34) in tRNA = 7-aminomethyl-7-carbaguanosine(34) in tRNA + guanine</text>
        <dbReference type="Rhea" id="RHEA:24104"/>
        <dbReference type="Rhea" id="RHEA-COMP:10341"/>
        <dbReference type="Rhea" id="RHEA-COMP:10342"/>
        <dbReference type="ChEBI" id="CHEBI:16235"/>
        <dbReference type="ChEBI" id="CHEBI:58703"/>
        <dbReference type="ChEBI" id="CHEBI:74269"/>
        <dbReference type="ChEBI" id="CHEBI:82833"/>
        <dbReference type="EC" id="2.4.2.29"/>
    </reaction>
</comment>
<feature type="domain" description="tRNA-guanine(15) transglycosylase-like" evidence="8">
    <location>
        <begin position="16"/>
        <end position="370"/>
    </location>
</feature>
<keyword evidence="3 7" id="KW-0808">Transferase</keyword>
<evidence type="ECO:0000256" key="1">
    <source>
        <dbReference type="ARBA" id="ARBA00004691"/>
    </source>
</evidence>
<feature type="region of interest" description="RNA binding; important for wobble base 34 recognition" evidence="7">
    <location>
        <begin position="273"/>
        <end position="277"/>
    </location>
</feature>
<comment type="subunit">
    <text evidence="7">Homodimer. Within each dimer, one monomer is responsible for RNA recognition and catalysis, while the other monomer binds to the replacement base PreQ1.</text>
</comment>
<name>A0A3A4P0D8_ABYX5</name>
<dbReference type="NCBIfam" id="TIGR00449">
    <property type="entry name" value="tgt_general"/>
    <property type="match status" value="1"/>
</dbReference>
<dbReference type="GO" id="GO:0005829">
    <property type="term" value="C:cytosol"/>
    <property type="evidence" value="ECO:0007669"/>
    <property type="project" value="TreeGrafter"/>
</dbReference>
<evidence type="ECO:0000256" key="3">
    <source>
        <dbReference type="ARBA" id="ARBA00022679"/>
    </source>
</evidence>
<comment type="caution">
    <text evidence="9">The sequence shown here is derived from an EMBL/GenBank/DDBJ whole genome shotgun (WGS) entry which is preliminary data.</text>
</comment>
<dbReference type="Gene3D" id="3.20.20.105">
    <property type="entry name" value="Queuine tRNA-ribosyltransferase-like"/>
    <property type="match status" value="1"/>
</dbReference>
<dbReference type="Proteomes" id="UP000265882">
    <property type="component" value="Unassembled WGS sequence"/>
</dbReference>
<comment type="similarity">
    <text evidence="7">Belongs to the queuine tRNA-ribosyltransferase family.</text>
</comment>
<dbReference type="GO" id="GO:0008616">
    <property type="term" value="P:tRNA queuosine(34) biosynthetic process"/>
    <property type="evidence" value="ECO:0007669"/>
    <property type="project" value="UniProtKB-UniRule"/>
</dbReference>
<evidence type="ECO:0000256" key="5">
    <source>
        <dbReference type="ARBA" id="ARBA00022785"/>
    </source>
</evidence>
<keyword evidence="5 7" id="KW-0671">Queuosine biosynthesis</keyword>
<accession>A0A3A4P0D8</accession>